<gene>
    <name evidence="2" type="ORF">DJFAAGMI_01646</name>
</gene>
<dbReference type="Proteomes" id="UP001647436">
    <property type="component" value="Unassembled WGS sequence"/>
</dbReference>
<dbReference type="EMBL" id="JAANES010000002">
    <property type="protein sequence ID" value="MBS3018911.1"/>
    <property type="molecule type" value="Genomic_DNA"/>
</dbReference>
<protein>
    <submittedName>
        <fullName evidence="2">Uncharacterized protein</fullName>
    </submittedName>
</protein>
<evidence type="ECO:0000256" key="1">
    <source>
        <dbReference type="SAM" id="MobiDB-lite"/>
    </source>
</evidence>
<keyword evidence="3" id="KW-1185">Reference proteome</keyword>
<accession>A0ABS5LRI8</accession>
<evidence type="ECO:0000313" key="3">
    <source>
        <dbReference type="Proteomes" id="UP001647436"/>
    </source>
</evidence>
<comment type="caution">
    <text evidence="2">The sequence shown here is derived from an EMBL/GenBank/DDBJ whole genome shotgun (WGS) entry which is preliminary data.</text>
</comment>
<name>A0ABS5LRI8_9BURK</name>
<feature type="compositionally biased region" description="Gly residues" evidence="1">
    <location>
        <begin position="312"/>
        <end position="321"/>
    </location>
</feature>
<sequence length="321" mass="32889">MLDRSRDAAGNVQLRRHDLAGLAHLQVVGGVARVDSSAAGTDGGTQLVGQRRHDFLELLGRAQRATAGDDDLGGRQLGTLALGHFAAHKAALAAVGHGRCAFHGSRAASGSCCVKARGTHGDDLDGIGGLHGGNGIARVDGALEGVGGVDLGDVADLGHVQLGGHAGCHVLARGGRGEQDVAVVAGNRQHLRGDVLGQTVLEAGAFGVDDLGDTGDLGGSGCCSGCTFAGHQHMHITAAGLGSRHGVQGRGLDRSVVVFCNNERSHIQPLNFFTFWRSPREDISPWQQRSLARDGQQGPPRSQGRRPPLGEGAAGDSGGVR</sequence>
<evidence type="ECO:0000313" key="2">
    <source>
        <dbReference type="EMBL" id="MBS3018911.1"/>
    </source>
</evidence>
<feature type="compositionally biased region" description="Low complexity" evidence="1">
    <location>
        <begin position="295"/>
        <end position="307"/>
    </location>
</feature>
<organism evidence="2 3">
    <name type="scientific">Comamonas brasiliensis</name>
    <dbReference type="NCBI Taxonomy" id="1812482"/>
    <lineage>
        <taxon>Bacteria</taxon>
        <taxon>Pseudomonadati</taxon>
        <taxon>Pseudomonadota</taxon>
        <taxon>Betaproteobacteria</taxon>
        <taxon>Burkholderiales</taxon>
        <taxon>Comamonadaceae</taxon>
        <taxon>Comamonas</taxon>
    </lineage>
</organism>
<feature type="region of interest" description="Disordered" evidence="1">
    <location>
        <begin position="285"/>
        <end position="321"/>
    </location>
</feature>
<reference evidence="2 3" key="1">
    <citation type="submission" date="2020-03" db="EMBL/GenBank/DDBJ databases">
        <title>The role of nitrogen metabolism on polyethylene biodegradation.</title>
        <authorList>
            <person name="Peixoto J."/>
            <person name="Vizzotto C.S."/>
            <person name="Ramos A."/>
            <person name="Alves G."/>
            <person name="Steindorff A."/>
            <person name="Kruger R."/>
        </authorList>
    </citation>
    <scope>NUCLEOTIDE SEQUENCE [LARGE SCALE GENOMIC DNA]</scope>
    <source>
        <strain evidence="2 3">PE63</strain>
    </source>
</reference>
<proteinExistence type="predicted"/>